<dbReference type="EMBL" id="JACIEJ010000002">
    <property type="protein sequence ID" value="MBB3984690.1"/>
    <property type="molecule type" value="Genomic_DNA"/>
</dbReference>
<gene>
    <name evidence="1" type="ORF">GGQ68_001006</name>
</gene>
<dbReference type="AlphaFoldDB" id="A0A7W6DQ47"/>
<dbReference type="RefSeq" id="WP_183963505.1">
    <property type="nucleotide sequence ID" value="NZ_BAABBZ010000014.1"/>
</dbReference>
<organism evidence="1 2">
    <name type="scientific">Sagittula marina</name>
    <dbReference type="NCBI Taxonomy" id="943940"/>
    <lineage>
        <taxon>Bacteria</taxon>
        <taxon>Pseudomonadati</taxon>
        <taxon>Pseudomonadota</taxon>
        <taxon>Alphaproteobacteria</taxon>
        <taxon>Rhodobacterales</taxon>
        <taxon>Roseobacteraceae</taxon>
        <taxon>Sagittula</taxon>
    </lineage>
</organism>
<protein>
    <submittedName>
        <fullName evidence="1">Uncharacterized protein</fullName>
    </submittedName>
</protein>
<dbReference type="Proteomes" id="UP000541426">
    <property type="component" value="Unassembled WGS sequence"/>
</dbReference>
<evidence type="ECO:0000313" key="2">
    <source>
        <dbReference type="Proteomes" id="UP000541426"/>
    </source>
</evidence>
<name>A0A7W6DQ47_9RHOB</name>
<keyword evidence="2" id="KW-1185">Reference proteome</keyword>
<sequence length="284" mass="31568">MLELTAALYRKTGHWAPVARQGGAATADLLGRVLAEQLAGAVAGMDTSRIKRNFVVSTMLDLPFTSGWLNWADIAAATRRYGPELPAFDNLITGYECASWGYCLRYALKELEPGDQIALSVLDINVMNISYWQSNPNWGNSGFGLATIVLTVGRENQVECHMAKSVNAFGEFCLDLRRVSQQQPDVILVPPYFPRDIAAMYTKIVPEAQRTENLVDDWGHCFGADPWVGLIEEVVRGRNWQDTTYFATSVALNGYWTYAKLRLNPKGRFALLHDMAVPTVEEAA</sequence>
<proteinExistence type="predicted"/>
<evidence type="ECO:0000313" key="1">
    <source>
        <dbReference type="EMBL" id="MBB3984690.1"/>
    </source>
</evidence>
<reference evidence="1 2" key="1">
    <citation type="submission" date="2020-08" db="EMBL/GenBank/DDBJ databases">
        <title>Genomic Encyclopedia of Type Strains, Phase IV (KMG-IV): sequencing the most valuable type-strain genomes for metagenomic binning, comparative biology and taxonomic classification.</title>
        <authorList>
            <person name="Goeker M."/>
        </authorList>
    </citation>
    <scope>NUCLEOTIDE SEQUENCE [LARGE SCALE GENOMIC DNA]</scope>
    <source>
        <strain evidence="1 2">DSM 102235</strain>
    </source>
</reference>
<comment type="caution">
    <text evidence="1">The sequence shown here is derived from an EMBL/GenBank/DDBJ whole genome shotgun (WGS) entry which is preliminary data.</text>
</comment>
<accession>A0A7W6DQ47</accession>